<keyword evidence="2" id="KW-0472">Membrane</keyword>
<protein>
    <submittedName>
        <fullName evidence="3">Uncharacterized protein</fullName>
    </submittedName>
</protein>
<keyword evidence="2" id="KW-0812">Transmembrane</keyword>
<comment type="caution">
    <text evidence="3">The sequence shown here is derived from an EMBL/GenBank/DDBJ whole genome shotgun (WGS) entry which is preliminary data.</text>
</comment>
<keyword evidence="2" id="KW-1133">Transmembrane helix</keyword>
<dbReference type="AlphaFoldDB" id="A0A068S9D0"/>
<dbReference type="PROSITE" id="PS51257">
    <property type="entry name" value="PROKAR_LIPOPROTEIN"/>
    <property type="match status" value="1"/>
</dbReference>
<proteinExistence type="predicted"/>
<evidence type="ECO:0000256" key="2">
    <source>
        <dbReference type="SAM" id="Phobius"/>
    </source>
</evidence>
<dbReference type="Proteomes" id="UP000027586">
    <property type="component" value="Unassembled WGS sequence"/>
</dbReference>
<evidence type="ECO:0000313" key="4">
    <source>
        <dbReference type="Proteomes" id="UP000027586"/>
    </source>
</evidence>
<organism evidence="3 4">
    <name type="scientific">Lichtheimia corymbifera JMRC:FSU:9682</name>
    <dbReference type="NCBI Taxonomy" id="1263082"/>
    <lineage>
        <taxon>Eukaryota</taxon>
        <taxon>Fungi</taxon>
        <taxon>Fungi incertae sedis</taxon>
        <taxon>Mucoromycota</taxon>
        <taxon>Mucoromycotina</taxon>
        <taxon>Mucoromycetes</taxon>
        <taxon>Mucorales</taxon>
        <taxon>Lichtheimiaceae</taxon>
        <taxon>Lichtheimia</taxon>
    </lineage>
</organism>
<dbReference type="OrthoDB" id="2269854at2759"/>
<dbReference type="VEuPathDB" id="FungiDB:LCOR_09293.1"/>
<evidence type="ECO:0000313" key="3">
    <source>
        <dbReference type="EMBL" id="CDH58432.1"/>
    </source>
</evidence>
<gene>
    <name evidence="3" type="ORF">LCOR_09293.1</name>
</gene>
<evidence type="ECO:0000256" key="1">
    <source>
        <dbReference type="SAM" id="MobiDB-lite"/>
    </source>
</evidence>
<feature type="region of interest" description="Disordered" evidence="1">
    <location>
        <begin position="518"/>
        <end position="545"/>
    </location>
</feature>
<feature type="compositionally biased region" description="Low complexity" evidence="1">
    <location>
        <begin position="522"/>
        <end position="534"/>
    </location>
</feature>
<keyword evidence="4" id="KW-1185">Reference proteome</keyword>
<feature type="compositionally biased region" description="Polar residues" evidence="1">
    <location>
        <begin position="126"/>
        <end position="141"/>
    </location>
</feature>
<reference evidence="3" key="1">
    <citation type="submission" date="2013-08" db="EMBL/GenBank/DDBJ databases">
        <title>Gene expansion shapes genome architecture in the human pathogen Lichtheimia corymbifera: an evolutionary genomics analysis in the ancient terrestrial Mucorales (Mucoromycotina).</title>
        <authorList>
            <person name="Schwartze V.U."/>
            <person name="Winter S."/>
            <person name="Shelest E."/>
            <person name="Marcet-Houben M."/>
            <person name="Horn F."/>
            <person name="Wehner S."/>
            <person name="Hoffmann K."/>
            <person name="Riege K."/>
            <person name="Sammeth M."/>
            <person name="Nowrousian M."/>
            <person name="Valiante V."/>
            <person name="Linde J."/>
            <person name="Jacobsen I.D."/>
            <person name="Marz M."/>
            <person name="Brakhage A.A."/>
            <person name="Gabaldon T."/>
            <person name="Bocker S."/>
            <person name="Voigt K."/>
        </authorList>
    </citation>
    <scope>NUCLEOTIDE SEQUENCE [LARGE SCALE GENOMIC DNA]</scope>
    <source>
        <strain evidence="3">FSU 9682</strain>
    </source>
</reference>
<sequence length="545" mass="61522">MRYYGMTLKDKGLTSFVVVAVVSACILLSLFHICNNDFSQHQVQRSSTLLNARDSGQTSVSLSWYLKEEADYIASTYEPHIDFGDFKSQWTRRIIEMARTLNIPMENDSPSWNVVLAAILRRSDGNNKNQQTGATPISNNYTTSSVTDETATTTTTTFHTTTTTSSESARKLSKADIDKVQQMYDDLQPERMWILSTGKPVEKEMQKFAQECEYEHPVHSLILDPTDPCWKAYFTPQELRQIQSYQSVSIPSFPDHLKTYLGTFSKMRTVQEIDDQLRASPIFSLENADLRWIQKTIMDVVNMYAYGFFPTTRESETDYVYHVWGMIRSCLSPARIKIFSGIDSKASIERRNSDRQAAGITSMRRRRRGKKPDMIFAYDALELGCTEAGLSDDGPTGTKEIKEGVLKIPKELKNMLLRLVAVAPQNRHDISTIGFIISGLQISMLVMDIPCGYVCRLSRTDRYAFPISPDFMSKQLTPILQLIYSAKELMLKTIDKLRASDTVPVSFISGADDTPIPPAFISPSSSTTTSSTSSRTRKRKSPNAK</sequence>
<feature type="region of interest" description="Disordered" evidence="1">
    <location>
        <begin position="125"/>
        <end position="170"/>
    </location>
</feature>
<accession>A0A068S9D0</accession>
<feature type="compositionally biased region" description="Basic residues" evidence="1">
    <location>
        <begin position="535"/>
        <end position="545"/>
    </location>
</feature>
<name>A0A068S9D0_9FUNG</name>
<feature type="compositionally biased region" description="Low complexity" evidence="1">
    <location>
        <begin position="142"/>
        <end position="166"/>
    </location>
</feature>
<feature type="transmembrane region" description="Helical" evidence="2">
    <location>
        <begin position="12"/>
        <end position="33"/>
    </location>
</feature>
<dbReference type="EMBL" id="CBTN010000056">
    <property type="protein sequence ID" value="CDH58432.1"/>
    <property type="molecule type" value="Genomic_DNA"/>
</dbReference>